<evidence type="ECO:0000259" key="5">
    <source>
        <dbReference type="Pfam" id="PF22780"/>
    </source>
</evidence>
<name>A0A4P9C3S9_EUBML</name>
<evidence type="ECO:0000313" key="6">
    <source>
        <dbReference type="EMBL" id="QCT69967.1"/>
    </source>
</evidence>
<sequence>MIMKKNMEDLIIIGGGAAGLAAAVTAKRAAPSMRVTVLEKKDKPGRKLRATGNGRCNITNTALATAPTTIAFFESLGIPAREDSEGRVYPFSESAPRVADVFTEHLKALGVNLWTNAPVRGLLVEKGCFTVDVEKEQLFGKAVILATGGKAGPSYGCSGDGYALAKALGHNVTKTLPVLTGICCAEMPEALKGIRVKGKLSLNCRDQVVFSEQGEIQFTDYGISGICVFNLSRYLKYLGEEKLEPYTIYLDLAPERSFASMLFSWRQDSVLGGKTCTDVVSGMIKPPLAALLLKQASINEKRKLSELSESEIFMLDEHLHLLSFKPVSTMGFKMAQCTAGGIKANEVDEKTLASKIMPGLYFAGEILDYDGPCGGYNLDHAFNTGRRAAEAAAAAFLQGGHHV</sequence>
<dbReference type="SUPFAM" id="SSF160996">
    <property type="entry name" value="HI0933 insert domain-like"/>
    <property type="match status" value="1"/>
</dbReference>
<dbReference type="Gene3D" id="2.40.30.10">
    <property type="entry name" value="Translation factors"/>
    <property type="match status" value="1"/>
</dbReference>
<organism evidence="6 7">
    <name type="scientific">Eubacterium maltosivorans</name>
    <dbReference type="NCBI Taxonomy" id="2041044"/>
    <lineage>
        <taxon>Bacteria</taxon>
        <taxon>Bacillati</taxon>
        <taxon>Bacillota</taxon>
        <taxon>Clostridia</taxon>
        <taxon>Eubacteriales</taxon>
        <taxon>Eubacteriaceae</taxon>
        <taxon>Eubacterium</taxon>
    </lineage>
</organism>
<dbReference type="Gene3D" id="1.10.8.260">
    <property type="entry name" value="HI0933 insert domain-like"/>
    <property type="match status" value="1"/>
</dbReference>
<gene>
    <name evidence="6" type="ORF">CPZ25_001135</name>
</gene>
<keyword evidence="3" id="KW-0274">FAD</keyword>
<comment type="cofactor">
    <cofactor evidence="1">
        <name>FAD</name>
        <dbReference type="ChEBI" id="CHEBI:57692"/>
    </cofactor>
</comment>
<dbReference type="PRINTS" id="PR00411">
    <property type="entry name" value="PNDRDTASEI"/>
</dbReference>
<dbReference type="NCBIfam" id="TIGR00275">
    <property type="entry name" value="aminoacetone oxidase family FAD-binding enzyme"/>
    <property type="match status" value="1"/>
</dbReference>
<dbReference type="KEGG" id="emt:CPZ25_001135"/>
<dbReference type="InterPro" id="IPR057661">
    <property type="entry name" value="RsdA/BaiN/AoA(So)_Rossmann"/>
</dbReference>
<evidence type="ECO:0000313" key="7">
    <source>
        <dbReference type="Proteomes" id="UP000218387"/>
    </source>
</evidence>
<dbReference type="PANTHER" id="PTHR42887">
    <property type="entry name" value="OS12G0638800 PROTEIN"/>
    <property type="match status" value="1"/>
</dbReference>
<dbReference type="PANTHER" id="PTHR42887:SF2">
    <property type="entry name" value="OS12G0638800 PROTEIN"/>
    <property type="match status" value="1"/>
</dbReference>
<dbReference type="Pfam" id="PF22780">
    <property type="entry name" value="HI0933_like_1st"/>
    <property type="match status" value="1"/>
</dbReference>
<feature type="domain" description="RsdA/BaiN/AoA(So)-like Rossmann fold-like" evidence="4">
    <location>
        <begin position="68"/>
        <end position="390"/>
    </location>
</feature>
<keyword evidence="2" id="KW-0285">Flavoprotein</keyword>
<dbReference type="AlphaFoldDB" id="A0A4P9C3S9"/>
<evidence type="ECO:0000256" key="1">
    <source>
        <dbReference type="ARBA" id="ARBA00001974"/>
    </source>
</evidence>
<evidence type="ECO:0000256" key="3">
    <source>
        <dbReference type="ARBA" id="ARBA00022827"/>
    </source>
</evidence>
<protein>
    <submittedName>
        <fullName evidence="6">Aminoacetone oxidase family FAD-binding enzyme</fullName>
    </submittedName>
</protein>
<dbReference type="Proteomes" id="UP000218387">
    <property type="component" value="Chromosome"/>
</dbReference>
<evidence type="ECO:0000256" key="2">
    <source>
        <dbReference type="ARBA" id="ARBA00022630"/>
    </source>
</evidence>
<dbReference type="SUPFAM" id="SSF51905">
    <property type="entry name" value="FAD/NAD(P)-binding domain"/>
    <property type="match status" value="1"/>
</dbReference>
<dbReference type="EMBL" id="CP029487">
    <property type="protein sequence ID" value="QCT69967.1"/>
    <property type="molecule type" value="Genomic_DNA"/>
</dbReference>
<dbReference type="InterPro" id="IPR055178">
    <property type="entry name" value="RsdA/BaiN/AoA(So)-like_dom"/>
</dbReference>
<dbReference type="Gene3D" id="3.50.50.60">
    <property type="entry name" value="FAD/NAD(P)-binding domain"/>
    <property type="match status" value="2"/>
</dbReference>
<dbReference type="PRINTS" id="PR00368">
    <property type="entry name" value="FADPNR"/>
</dbReference>
<feature type="domain" description="RsdA/BaiN/AoA(So)-like insert" evidence="5">
    <location>
        <begin position="189"/>
        <end position="336"/>
    </location>
</feature>
<evidence type="ECO:0000259" key="4">
    <source>
        <dbReference type="Pfam" id="PF03486"/>
    </source>
</evidence>
<dbReference type="Pfam" id="PF03486">
    <property type="entry name" value="HI0933_like"/>
    <property type="match status" value="2"/>
</dbReference>
<feature type="domain" description="RsdA/BaiN/AoA(So)-like Rossmann fold-like" evidence="4">
    <location>
        <begin position="9"/>
        <end position="62"/>
    </location>
</feature>
<reference evidence="6 7" key="1">
    <citation type="submission" date="2018-05" db="EMBL/GenBank/DDBJ databases">
        <title>Genome comparison of Eubacterium sp.</title>
        <authorList>
            <person name="Feng Y."/>
            <person name="Sanchez-Andrea I."/>
            <person name="Stams A.J.M."/>
            <person name="De Vos W.M."/>
        </authorList>
    </citation>
    <scope>NUCLEOTIDE SEQUENCE [LARGE SCALE GENOMIC DNA]</scope>
    <source>
        <strain evidence="6 7">YI</strain>
    </source>
</reference>
<accession>A0A4P9C3S9</accession>
<dbReference type="InterPro" id="IPR004792">
    <property type="entry name" value="BaiN-like"/>
</dbReference>
<keyword evidence="7" id="KW-1185">Reference proteome</keyword>
<proteinExistence type="predicted"/>
<dbReference type="InterPro" id="IPR023166">
    <property type="entry name" value="BaiN-like_dom_sf"/>
</dbReference>
<dbReference type="InterPro" id="IPR036188">
    <property type="entry name" value="FAD/NAD-bd_sf"/>
</dbReference>